<dbReference type="InterPro" id="IPR011599">
    <property type="entry name" value="PFD_alpha_archaea"/>
</dbReference>
<dbReference type="PANTHER" id="PTHR12674:SF2">
    <property type="entry name" value="PREFOLDIN SUBUNIT 5"/>
    <property type="match status" value="1"/>
</dbReference>
<dbReference type="GO" id="GO:0051082">
    <property type="term" value="F:unfolded protein binding"/>
    <property type="evidence" value="ECO:0007669"/>
    <property type="project" value="InterPro"/>
</dbReference>
<dbReference type="EMBL" id="JAEFCI010005062">
    <property type="protein sequence ID" value="KAG5460548.1"/>
    <property type="molecule type" value="Genomic_DNA"/>
</dbReference>
<dbReference type="SUPFAM" id="SSF46579">
    <property type="entry name" value="Prefoldin"/>
    <property type="match status" value="1"/>
</dbReference>
<dbReference type="GO" id="GO:1990113">
    <property type="term" value="P:RNA polymerase I assembly"/>
    <property type="evidence" value="ECO:0007669"/>
    <property type="project" value="TreeGrafter"/>
</dbReference>
<dbReference type="Pfam" id="PF02996">
    <property type="entry name" value="Prefoldin"/>
    <property type="match status" value="1"/>
</dbReference>
<comment type="similarity">
    <text evidence="1">Belongs to the prefoldin subunit alpha family.</text>
</comment>
<dbReference type="InterPro" id="IPR009053">
    <property type="entry name" value="Prefoldin"/>
</dbReference>
<dbReference type="OrthoDB" id="10267474at2759"/>
<dbReference type="GO" id="GO:0006457">
    <property type="term" value="P:protein folding"/>
    <property type="evidence" value="ECO:0007669"/>
    <property type="project" value="InterPro"/>
</dbReference>
<sequence length="321" mass="35101">MSAPGPQQVQLSELALPQLGQIKAQLDEERFAERRSAASLASRLPTGRARASGTAFRVPRKRAAGGETEEEAKGQARKEFAHLDPDSEGQRCARRLEIRAFSVPLSPVGTRERRTSSRSARTARARSPTAVKVPLCCPGSQNGAALFSESVASNRDLLCDGDSLKRTPHFSRILDREILVPLTSSLYVPGKVGDVEKVIVDIGTGYYVEKPISDAVKFYGEKVSFVNERLEELQKQIQSRQNNLRGARNFCRCPADLHRGQQILKVGVGGDFMLCFSISDIAGRGSAPSLPVHLKPAVLETIEMKMAYEQQQRASKVQASA</sequence>
<dbReference type="NCBIfam" id="TIGR00293">
    <property type="entry name" value="prefoldin subunit alpha"/>
    <property type="match status" value="1"/>
</dbReference>
<evidence type="ECO:0000256" key="2">
    <source>
        <dbReference type="SAM" id="Coils"/>
    </source>
</evidence>
<evidence type="ECO:0000313" key="4">
    <source>
        <dbReference type="EMBL" id="KAG5460548.1"/>
    </source>
</evidence>
<dbReference type="GO" id="GO:0016272">
    <property type="term" value="C:prefoldin complex"/>
    <property type="evidence" value="ECO:0007669"/>
    <property type="project" value="InterPro"/>
</dbReference>
<dbReference type="Gene3D" id="1.10.287.370">
    <property type="match status" value="1"/>
</dbReference>
<protein>
    <submittedName>
        <fullName evidence="4">Prefoldin subunit-domain-containing protein</fullName>
    </submittedName>
</protein>
<dbReference type="AlphaFoldDB" id="A0A8H7ZX09"/>
<comment type="caution">
    <text evidence="4">The sequence shown here is derived from an EMBL/GenBank/DDBJ whole genome shotgun (WGS) entry which is preliminary data.</text>
</comment>
<dbReference type="GO" id="GO:0005737">
    <property type="term" value="C:cytoplasm"/>
    <property type="evidence" value="ECO:0007669"/>
    <property type="project" value="TreeGrafter"/>
</dbReference>
<dbReference type="GO" id="GO:1990115">
    <property type="term" value="P:RNA polymerase III assembly"/>
    <property type="evidence" value="ECO:0007669"/>
    <property type="project" value="TreeGrafter"/>
</dbReference>
<dbReference type="PANTHER" id="PTHR12674">
    <property type="entry name" value="PREFOLDIN SUBUNIT 5"/>
    <property type="match status" value="1"/>
</dbReference>
<keyword evidence="5" id="KW-1185">Reference proteome</keyword>
<keyword evidence="2" id="KW-0175">Coiled coil</keyword>
<feature type="region of interest" description="Disordered" evidence="3">
    <location>
        <begin position="32"/>
        <end position="76"/>
    </location>
</feature>
<accession>A0A8H7ZX09</accession>
<feature type="coiled-coil region" evidence="2">
    <location>
        <begin position="216"/>
        <end position="250"/>
    </location>
</feature>
<organism evidence="4 5">
    <name type="scientific">Olpidium bornovanus</name>
    <dbReference type="NCBI Taxonomy" id="278681"/>
    <lineage>
        <taxon>Eukaryota</taxon>
        <taxon>Fungi</taxon>
        <taxon>Fungi incertae sedis</taxon>
        <taxon>Olpidiomycota</taxon>
        <taxon>Olpidiomycotina</taxon>
        <taxon>Olpidiomycetes</taxon>
        <taxon>Olpidiales</taxon>
        <taxon>Olpidiaceae</taxon>
        <taxon>Olpidium</taxon>
    </lineage>
</organism>
<dbReference type="InterPro" id="IPR004127">
    <property type="entry name" value="Prefoldin_subunit_alpha"/>
</dbReference>
<proteinExistence type="inferred from homology"/>
<name>A0A8H7ZX09_9FUNG</name>
<evidence type="ECO:0000313" key="5">
    <source>
        <dbReference type="Proteomes" id="UP000673691"/>
    </source>
</evidence>
<evidence type="ECO:0000256" key="1">
    <source>
        <dbReference type="ARBA" id="ARBA00010048"/>
    </source>
</evidence>
<evidence type="ECO:0000256" key="3">
    <source>
        <dbReference type="SAM" id="MobiDB-lite"/>
    </source>
</evidence>
<reference evidence="4 5" key="1">
    <citation type="journal article" name="Sci. Rep.">
        <title>Genome-scale phylogenetic analyses confirm Olpidium as the closest living zoosporic fungus to the non-flagellated, terrestrial fungi.</title>
        <authorList>
            <person name="Chang Y."/>
            <person name="Rochon D."/>
            <person name="Sekimoto S."/>
            <person name="Wang Y."/>
            <person name="Chovatia M."/>
            <person name="Sandor L."/>
            <person name="Salamov A."/>
            <person name="Grigoriev I.V."/>
            <person name="Stajich J.E."/>
            <person name="Spatafora J.W."/>
        </authorList>
    </citation>
    <scope>NUCLEOTIDE SEQUENCE [LARGE SCALE GENOMIC DNA]</scope>
    <source>
        <strain evidence="4">S191</strain>
    </source>
</reference>
<gene>
    <name evidence="4" type="ORF">BJ554DRAFT_7391</name>
</gene>
<dbReference type="GO" id="GO:1990114">
    <property type="term" value="P:RNA polymerase II core complex assembly"/>
    <property type="evidence" value="ECO:0007669"/>
    <property type="project" value="TreeGrafter"/>
</dbReference>
<dbReference type="Proteomes" id="UP000673691">
    <property type="component" value="Unassembled WGS sequence"/>
</dbReference>
<dbReference type="CDD" id="cd23157">
    <property type="entry name" value="Prefoldin_5"/>
    <property type="match status" value="1"/>
</dbReference>